<feature type="compositionally biased region" description="Polar residues" evidence="1">
    <location>
        <begin position="320"/>
        <end position="331"/>
    </location>
</feature>
<dbReference type="AlphaFoldDB" id="A0A2B7X0S5"/>
<reference evidence="2 3" key="1">
    <citation type="submission" date="2017-10" db="EMBL/GenBank/DDBJ databases">
        <title>Comparative genomics in systemic dimorphic fungi from Ajellomycetaceae.</title>
        <authorList>
            <person name="Munoz J.F."/>
            <person name="Mcewen J.G."/>
            <person name="Clay O.K."/>
            <person name="Cuomo C.A."/>
        </authorList>
    </citation>
    <scope>NUCLEOTIDE SEQUENCE [LARGE SCALE GENOMIC DNA]</scope>
    <source>
        <strain evidence="2 3">UAMH130</strain>
    </source>
</reference>
<dbReference type="OrthoDB" id="4187501at2759"/>
<accession>A0A2B7X0S5</accession>
<keyword evidence="3" id="KW-1185">Reference proteome</keyword>
<sequence>MQATNKRKASDEEGQQEEHEEQRPRKLPERSSRASDINYDVREYYRGLKMNEKIYSTSSQKKDTPRRSGSDVTNDLDALLAKYTSTQRAVTPAPPWESCFECTQELCRNPRVKKCQKGPEDSKCRHCDATHKACVKIPQSLMPRLVKIQKIARSIIGSPTALGWSDEVPRREKRLNEESTIFQKEMENYIAGANMAISPHASHNVSGVSGSTAAVQALVNAKDPTSTAISGRPGSVKTLDKHSVITTSPSPFRAVKTESSFGSSPLFKTSPTTKMLIMPPKVTSTAATINSPPLFDPLAANSNDSNSNDSHDELKPPTPTRSTPELGQNPAPTAQIENQLRAATAESDTVGSSIKVAAEENATGDIQAASTDLNVAPFNLGAELLTVAGSIESHLARIADALEKKNRRGDVGDSDCVFGDGIIANQAYWE</sequence>
<evidence type="ECO:0000313" key="3">
    <source>
        <dbReference type="Proteomes" id="UP000224080"/>
    </source>
</evidence>
<gene>
    <name evidence="2" type="ORF">GX51_04689</name>
</gene>
<feature type="region of interest" description="Disordered" evidence="1">
    <location>
        <begin position="1"/>
        <end position="38"/>
    </location>
</feature>
<dbReference type="EMBL" id="PDNC01000060">
    <property type="protein sequence ID" value="PGH02381.1"/>
    <property type="molecule type" value="Genomic_DNA"/>
</dbReference>
<dbReference type="Proteomes" id="UP000224080">
    <property type="component" value="Unassembled WGS sequence"/>
</dbReference>
<comment type="caution">
    <text evidence="2">The sequence shown here is derived from an EMBL/GenBank/DDBJ whole genome shotgun (WGS) entry which is preliminary data.</text>
</comment>
<evidence type="ECO:0000256" key="1">
    <source>
        <dbReference type="SAM" id="MobiDB-lite"/>
    </source>
</evidence>
<feature type="region of interest" description="Disordered" evidence="1">
    <location>
        <begin position="288"/>
        <end position="331"/>
    </location>
</feature>
<feature type="compositionally biased region" description="Basic and acidic residues" evidence="1">
    <location>
        <begin position="8"/>
        <end position="38"/>
    </location>
</feature>
<proteinExistence type="predicted"/>
<protein>
    <submittedName>
        <fullName evidence="2">Uncharacterized protein</fullName>
    </submittedName>
</protein>
<organism evidence="2 3">
    <name type="scientific">Blastomyces parvus</name>
    <dbReference type="NCBI Taxonomy" id="2060905"/>
    <lineage>
        <taxon>Eukaryota</taxon>
        <taxon>Fungi</taxon>
        <taxon>Dikarya</taxon>
        <taxon>Ascomycota</taxon>
        <taxon>Pezizomycotina</taxon>
        <taxon>Eurotiomycetes</taxon>
        <taxon>Eurotiomycetidae</taxon>
        <taxon>Onygenales</taxon>
        <taxon>Ajellomycetaceae</taxon>
        <taxon>Blastomyces</taxon>
    </lineage>
</organism>
<evidence type="ECO:0000313" key="2">
    <source>
        <dbReference type="EMBL" id="PGH02381.1"/>
    </source>
</evidence>
<name>A0A2B7X0S5_9EURO</name>